<accession>A0A9W8YSA0</accession>
<keyword evidence="1" id="KW-1133">Transmembrane helix</keyword>
<organism evidence="2 3">
    <name type="scientific">Gnomoniopsis smithogilvyi</name>
    <dbReference type="NCBI Taxonomy" id="1191159"/>
    <lineage>
        <taxon>Eukaryota</taxon>
        <taxon>Fungi</taxon>
        <taxon>Dikarya</taxon>
        <taxon>Ascomycota</taxon>
        <taxon>Pezizomycotina</taxon>
        <taxon>Sordariomycetes</taxon>
        <taxon>Sordariomycetidae</taxon>
        <taxon>Diaporthales</taxon>
        <taxon>Gnomoniaceae</taxon>
        <taxon>Gnomoniopsis</taxon>
    </lineage>
</organism>
<evidence type="ECO:0000313" key="3">
    <source>
        <dbReference type="Proteomes" id="UP001140453"/>
    </source>
</evidence>
<dbReference type="Proteomes" id="UP001140453">
    <property type="component" value="Unassembled WGS sequence"/>
</dbReference>
<protein>
    <submittedName>
        <fullName evidence="2">Uncharacterized protein</fullName>
    </submittedName>
</protein>
<evidence type="ECO:0000313" key="2">
    <source>
        <dbReference type="EMBL" id="KAJ4389175.1"/>
    </source>
</evidence>
<proteinExistence type="predicted"/>
<keyword evidence="1" id="KW-0472">Membrane</keyword>
<dbReference type="EMBL" id="JAPEVB010000004">
    <property type="protein sequence ID" value="KAJ4389175.1"/>
    <property type="molecule type" value="Genomic_DNA"/>
</dbReference>
<keyword evidence="1" id="KW-0812">Transmembrane</keyword>
<comment type="caution">
    <text evidence="2">The sequence shown here is derived from an EMBL/GenBank/DDBJ whole genome shotgun (WGS) entry which is preliminary data.</text>
</comment>
<reference evidence="2" key="1">
    <citation type="submission" date="2022-10" db="EMBL/GenBank/DDBJ databases">
        <title>Tapping the CABI collections for fungal endophytes: first genome assemblies for Collariella, Neodidymelliopsis, Ascochyta clinopodiicola, Didymella pomorum, Didymosphaeria variabile, Neocosmospora piperis and Neocucurbitaria cava.</title>
        <authorList>
            <person name="Hill R."/>
        </authorList>
    </citation>
    <scope>NUCLEOTIDE SEQUENCE</scope>
    <source>
        <strain evidence="2">IMI 355082</strain>
    </source>
</reference>
<gene>
    <name evidence="2" type="ORF">N0V93_006638</name>
</gene>
<sequence>MSSSSLWAMSTPNAVISSTTTAPAPVFTTEYYFTAQAADISSAWLATYTIQEICTGEQESWTQPSIPPDFTSSVVTCNACATPTMTITCPINSEAQTGWVSIWGDGVTATPAPAATIYASPLKGDGDVWWAGPLLTASGSQTGFYDLSQLKPAATYAVTSDAVTIWGSMALLSGVVTFAIGWLLFEL</sequence>
<keyword evidence="3" id="KW-1185">Reference proteome</keyword>
<feature type="transmembrane region" description="Helical" evidence="1">
    <location>
        <begin position="165"/>
        <end position="185"/>
    </location>
</feature>
<evidence type="ECO:0000256" key="1">
    <source>
        <dbReference type="SAM" id="Phobius"/>
    </source>
</evidence>
<name>A0A9W8YSA0_9PEZI</name>
<dbReference type="AlphaFoldDB" id="A0A9W8YSA0"/>
<dbReference type="OrthoDB" id="3558870at2759"/>